<dbReference type="Proteomes" id="UP000027456">
    <property type="component" value="Unassembled WGS sequence"/>
</dbReference>
<dbReference type="InterPro" id="IPR001810">
    <property type="entry name" value="F-box_dom"/>
</dbReference>
<feature type="domain" description="F-box" evidence="1">
    <location>
        <begin position="1"/>
        <end position="47"/>
    </location>
</feature>
<dbReference type="InterPro" id="IPR036047">
    <property type="entry name" value="F-box-like_dom_sf"/>
</dbReference>
<organism evidence="2 3">
    <name type="scientific">Rhizoctonia solani 123E</name>
    <dbReference type="NCBI Taxonomy" id="1423351"/>
    <lineage>
        <taxon>Eukaryota</taxon>
        <taxon>Fungi</taxon>
        <taxon>Dikarya</taxon>
        <taxon>Basidiomycota</taxon>
        <taxon>Agaricomycotina</taxon>
        <taxon>Agaricomycetes</taxon>
        <taxon>Cantharellales</taxon>
        <taxon>Ceratobasidiaceae</taxon>
        <taxon>Rhizoctonia</taxon>
    </lineage>
</organism>
<sequence length="914" mass="102856">MSALTLLPTESVVHILHLLPPVDIKTCKLVSRQLFSIIQESPELQYLLELDILGFTLPLNPLDTVTLGDKIRALRDKHFVSVDGTRRDVRTRTVKFESIGPLSTNIRYSRGVLAVGKPIIDVTRDLQIYQLTSDNKRTLHSSFTLENMGVEAHDFRFDPDLDLLVLLERVTLLADTDADLEMRFHLKSLSSGTAHPLASSPVLRSTFKFTTTYNDTGFQIVGKLLVILCFTNSRLDSSSPRMCVWDWTTGDLITSTEVPGIDFAFISEDTFLVPVNRRKWAGHDAIGSLLVFTMADIHSGGRARHIASLHLPSTTQGPCHSQCHFIATSLPPAPLVVDGSPKITTPKRIYEIGPSSHYLCLHVKAFNIENMPGEMANGMLFIPSSNIYRALEKITASPSQPPAHISWEDWARGTSWINIRQLRRGSNCIFGHRAALLSFDREERGWRAFLYDLRANVQGRRMDELPRNNFEELRSSDTYLKVVFINHKLDVRGPKVITSFMVSENEDWNEHTDSIPPEFAIDDERRFVPPFNPLDSLPITRKVLALREKHLVTADQTQQNLGAHKYNLTFDEPLISDIRYSRGVLAMGSPFIDAIQQLQLYRLASRNKNTEHSSSVLSDLGIKASDYRFDPDLDILVLLESTAAQFDDGNHEIRLHFRSLSTGLAHPLASIPIIIHNTSDIIIYDEAGFQIVGHLLAIMCQKQPPAKDSSNMYIWDWTTGELVTSMTISGMDFVFISKDTFLTTISRRAWSNFDTIGYLEVYTIADITRGSTAERIASLQLPSSLNGSCHSRCYFTTPPPLPTPLITHGLLKAMTPKRIYEIGPDSHYLSLHIRVNKIETLPPWVSADGLLFIPPSAIQRILDDRLASPLQLVRSIPWEDWARGVSWLNMTGMNFGPCRVFSNRAALLSQDHDN</sequence>
<gene>
    <name evidence="2" type="ORF">V565_205770</name>
</gene>
<dbReference type="SUPFAM" id="SSF81383">
    <property type="entry name" value="F-box domain"/>
    <property type="match status" value="1"/>
</dbReference>
<evidence type="ECO:0000313" key="3">
    <source>
        <dbReference type="Proteomes" id="UP000027456"/>
    </source>
</evidence>
<dbReference type="OrthoDB" id="2745718at2759"/>
<dbReference type="EMBL" id="AZST01001165">
    <property type="protein sequence ID" value="KEP46317.1"/>
    <property type="molecule type" value="Genomic_DNA"/>
</dbReference>
<dbReference type="CDD" id="cd09917">
    <property type="entry name" value="F-box_SF"/>
    <property type="match status" value="1"/>
</dbReference>
<dbReference type="STRING" id="1423351.A0A074S8H8"/>
<dbReference type="HOGENOM" id="CLU_284714_0_0_1"/>
<reference evidence="2 3" key="1">
    <citation type="submission" date="2013-12" db="EMBL/GenBank/DDBJ databases">
        <authorList>
            <person name="Cubeta M."/>
            <person name="Pakala S."/>
            <person name="Fedorova N."/>
            <person name="Thomas E."/>
            <person name="Dean R."/>
            <person name="Jabaji S."/>
            <person name="Neate S."/>
            <person name="Toda T."/>
            <person name="Tavantzis S."/>
            <person name="Vilgalys R."/>
            <person name="Bharathan N."/>
            <person name="Pakala S."/>
            <person name="Losada L.S."/>
            <person name="Zafar N."/>
            <person name="Nierman W."/>
        </authorList>
    </citation>
    <scope>NUCLEOTIDE SEQUENCE [LARGE SCALE GENOMIC DNA]</scope>
    <source>
        <strain evidence="2 3">123E</strain>
    </source>
</reference>
<proteinExistence type="predicted"/>
<keyword evidence="3" id="KW-1185">Reference proteome</keyword>
<evidence type="ECO:0000313" key="2">
    <source>
        <dbReference type="EMBL" id="KEP46317.1"/>
    </source>
</evidence>
<comment type="caution">
    <text evidence="2">The sequence shown here is derived from an EMBL/GenBank/DDBJ whole genome shotgun (WGS) entry which is preliminary data.</text>
</comment>
<dbReference type="AlphaFoldDB" id="A0A074S8H8"/>
<accession>A0A074S8H8</accession>
<dbReference type="Pfam" id="PF00646">
    <property type="entry name" value="F-box"/>
    <property type="match status" value="1"/>
</dbReference>
<evidence type="ECO:0000259" key="1">
    <source>
        <dbReference type="PROSITE" id="PS50181"/>
    </source>
</evidence>
<dbReference type="SMART" id="SM00256">
    <property type="entry name" value="FBOX"/>
    <property type="match status" value="1"/>
</dbReference>
<protein>
    <recommendedName>
        <fullName evidence="1">F-box domain-containing protein</fullName>
    </recommendedName>
</protein>
<name>A0A074S8H8_9AGAM</name>
<dbReference type="PROSITE" id="PS50181">
    <property type="entry name" value="FBOX"/>
    <property type="match status" value="1"/>
</dbReference>